<dbReference type="AlphaFoldDB" id="A0A2Z7BR11"/>
<evidence type="ECO:0000313" key="1">
    <source>
        <dbReference type="EMBL" id="KZV37062.1"/>
    </source>
</evidence>
<protein>
    <submittedName>
        <fullName evidence="1">Uncharacterized protein</fullName>
    </submittedName>
</protein>
<evidence type="ECO:0000313" key="2">
    <source>
        <dbReference type="Proteomes" id="UP000250235"/>
    </source>
</evidence>
<proteinExistence type="predicted"/>
<organism evidence="1 2">
    <name type="scientific">Dorcoceras hygrometricum</name>
    <dbReference type="NCBI Taxonomy" id="472368"/>
    <lineage>
        <taxon>Eukaryota</taxon>
        <taxon>Viridiplantae</taxon>
        <taxon>Streptophyta</taxon>
        <taxon>Embryophyta</taxon>
        <taxon>Tracheophyta</taxon>
        <taxon>Spermatophyta</taxon>
        <taxon>Magnoliopsida</taxon>
        <taxon>eudicotyledons</taxon>
        <taxon>Gunneridae</taxon>
        <taxon>Pentapetalae</taxon>
        <taxon>asterids</taxon>
        <taxon>lamiids</taxon>
        <taxon>Lamiales</taxon>
        <taxon>Gesneriaceae</taxon>
        <taxon>Didymocarpoideae</taxon>
        <taxon>Trichosporeae</taxon>
        <taxon>Loxocarpinae</taxon>
        <taxon>Dorcoceras</taxon>
    </lineage>
</organism>
<name>A0A2Z7BR11_9LAMI</name>
<reference evidence="1 2" key="1">
    <citation type="journal article" date="2015" name="Proc. Natl. Acad. Sci. U.S.A.">
        <title>The resurrection genome of Boea hygrometrica: A blueprint for survival of dehydration.</title>
        <authorList>
            <person name="Xiao L."/>
            <person name="Yang G."/>
            <person name="Zhang L."/>
            <person name="Yang X."/>
            <person name="Zhao S."/>
            <person name="Ji Z."/>
            <person name="Zhou Q."/>
            <person name="Hu M."/>
            <person name="Wang Y."/>
            <person name="Chen M."/>
            <person name="Xu Y."/>
            <person name="Jin H."/>
            <person name="Xiao X."/>
            <person name="Hu G."/>
            <person name="Bao F."/>
            <person name="Hu Y."/>
            <person name="Wan P."/>
            <person name="Li L."/>
            <person name="Deng X."/>
            <person name="Kuang T."/>
            <person name="Xiang C."/>
            <person name="Zhu J.K."/>
            <person name="Oliver M.J."/>
            <person name="He Y."/>
        </authorList>
    </citation>
    <scope>NUCLEOTIDE SEQUENCE [LARGE SCALE GENOMIC DNA]</scope>
    <source>
        <strain evidence="2">cv. XS01</strain>
    </source>
</reference>
<dbReference type="OrthoDB" id="1731532at2759"/>
<dbReference type="Proteomes" id="UP000250235">
    <property type="component" value="Unassembled WGS sequence"/>
</dbReference>
<gene>
    <name evidence="1" type="ORF">F511_05302</name>
</gene>
<dbReference type="EMBL" id="KV003163">
    <property type="protein sequence ID" value="KZV37062.1"/>
    <property type="molecule type" value="Genomic_DNA"/>
</dbReference>
<sequence length="163" mass="18712">MVSMKNPLAAILDSKRFTGLNYQDWLRNLNLVLASEKLLYTIEKSPPEETPANISPEELITLNQWRDDEVKTRCYVMASMSCWGSVSAPGQAAEERKTENREAINTKNKSTFYDFHRMFSVLPRWHLCLAPTGVSRTRLFSVDCGSYANPVHDQIRDSFVRLH</sequence>
<keyword evidence="2" id="KW-1185">Reference proteome</keyword>
<accession>A0A2Z7BR11</accession>